<dbReference type="HOGENOM" id="CLU_021322_0_2_5"/>
<dbReference type="InterPro" id="IPR013123">
    <property type="entry name" value="SpoU_subst-bd"/>
</dbReference>
<keyword evidence="1 4" id="KW-0489">Methyltransferase</keyword>
<keyword evidence="2 4" id="KW-0808">Transferase</keyword>
<dbReference type="PATRIC" id="fig|1193729.4.peg.155"/>
<evidence type="ECO:0000256" key="1">
    <source>
        <dbReference type="ARBA" id="ARBA00022603"/>
    </source>
</evidence>
<dbReference type="RefSeq" id="WP_015087950.1">
    <property type="nucleotide sequence ID" value="NC_019566.1"/>
</dbReference>
<dbReference type="CDD" id="cd18103">
    <property type="entry name" value="SpoU-like_RlmB"/>
    <property type="match status" value="1"/>
</dbReference>
<dbReference type="PANTHER" id="PTHR46429:SF1">
    <property type="entry name" value="23S RRNA (GUANOSINE-2'-O-)-METHYLTRANSFERASE RLMB"/>
    <property type="match status" value="1"/>
</dbReference>
<dbReference type="OrthoDB" id="9785673at2"/>
<accession>K7YLV6</accession>
<dbReference type="InterPro" id="IPR029026">
    <property type="entry name" value="tRNA_m1G_MTases_N"/>
</dbReference>
<dbReference type="Gene3D" id="3.30.1330.30">
    <property type="match status" value="1"/>
</dbReference>
<dbReference type="SMART" id="SM00967">
    <property type="entry name" value="SpoU_sub_bind"/>
    <property type="match status" value="1"/>
</dbReference>
<dbReference type="GO" id="GO:0005829">
    <property type="term" value="C:cytosol"/>
    <property type="evidence" value="ECO:0007669"/>
    <property type="project" value="TreeGrafter"/>
</dbReference>
<dbReference type="KEGG" id="thal:A1OE_252"/>
<dbReference type="STRING" id="1193729.A1OE_252"/>
<dbReference type="PANTHER" id="PTHR46429">
    <property type="entry name" value="23S RRNA (GUANOSINE-2'-O-)-METHYLTRANSFERASE RLMB"/>
    <property type="match status" value="1"/>
</dbReference>
<dbReference type="InterPro" id="IPR004441">
    <property type="entry name" value="rRNA_MeTrfase_TrmH"/>
</dbReference>
<evidence type="ECO:0000256" key="2">
    <source>
        <dbReference type="ARBA" id="ARBA00022679"/>
    </source>
</evidence>
<protein>
    <submittedName>
        <fullName evidence="4">RNA 2'-O ribose methyltransferase substrate binding family protein</fullName>
    </submittedName>
</protein>
<gene>
    <name evidence="4" type="ORF">A1OE_252</name>
</gene>
<evidence type="ECO:0000313" key="4">
    <source>
        <dbReference type="EMBL" id="AFX98452.1"/>
    </source>
</evidence>
<dbReference type="GO" id="GO:0008173">
    <property type="term" value="F:RNA methyltransferase activity"/>
    <property type="evidence" value="ECO:0007669"/>
    <property type="project" value="InterPro"/>
</dbReference>
<dbReference type="InterPro" id="IPR001537">
    <property type="entry name" value="SpoU_MeTrfase"/>
</dbReference>
<proteinExistence type="predicted"/>
<dbReference type="NCBIfam" id="TIGR00186">
    <property type="entry name" value="rRNA_methyl_3"/>
    <property type="match status" value="1"/>
</dbReference>
<feature type="domain" description="RNA 2-O ribose methyltransferase substrate binding" evidence="3">
    <location>
        <begin position="46"/>
        <end position="126"/>
    </location>
</feature>
<dbReference type="SUPFAM" id="SSF75217">
    <property type="entry name" value="alpha/beta knot"/>
    <property type="match status" value="1"/>
</dbReference>
<dbReference type="Pfam" id="PF00588">
    <property type="entry name" value="SpoU_methylase"/>
    <property type="match status" value="1"/>
</dbReference>
<dbReference type="SUPFAM" id="SSF55315">
    <property type="entry name" value="L30e-like"/>
    <property type="match status" value="1"/>
</dbReference>
<evidence type="ECO:0000313" key="5">
    <source>
        <dbReference type="Proteomes" id="UP000010077"/>
    </source>
</evidence>
<keyword evidence="5" id="KW-1185">Reference proteome</keyword>
<dbReference type="eggNOG" id="COG0566">
    <property type="taxonomic scope" value="Bacteria"/>
</dbReference>
<dbReference type="Proteomes" id="UP000010077">
    <property type="component" value="Chromosome"/>
</dbReference>
<dbReference type="GO" id="GO:0003723">
    <property type="term" value="F:RNA binding"/>
    <property type="evidence" value="ECO:0007669"/>
    <property type="project" value="InterPro"/>
</dbReference>
<sequence>MKKKYVACLSKTPKINNSNLEFLGSLKKFLKVSRSVEDEKRDNSYWLFGFHAVMSALANPLRRIRALICSPETAEKLLILLSKLPDSRYKTLPKPKLGTIKEISAIVGQHVVHQGIVAWVDSLRSVNLDEALTTSSKQRLLIVLDQVTDPQNLGAVLRSSAAFGADAVIVQDRYTAKATALVAKIASGALDVIPLVRVNNLARALRKIKEVGFYCVGFDEKGSVELEDLHWCEKVALILGSEEAGLRRLTRETCNQLAYLPTKAPIRSLNVSAVAAIALHHFASSFRRVDKISSKL</sequence>
<dbReference type="AlphaFoldDB" id="K7YLV6"/>
<dbReference type="Gene3D" id="3.40.1280.10">
    <property type="match status" value="1"/>
</dbReference>
<dbReference type="InterPro" id="IPR029028">
    <property type="entry name" value="Alpha/beta_knot_MTases"/>
</dbReference>
<dbReference type="GO" id="GO:0006396">
    <property type="term" value="P:RNA processing"/>
    <property type="evidence" value="ECO:0007669"/>
    <property type="project" value="InterPro"/>
</dbReference>
<dbReference type="Pfam" id="PF08032">
    <property type="entry name" value="SpoU_sub_bind"/>
    <property type="match status" value="1"/>
</dbReference>
<organism evidence="4 5">
    <name type="scientific">Candidatus Endolissoclinum faulkneri L2</name>
    <dbReference type="NCBI Taxonomy" id="1193729"/>
    <lineage>
        <taxon>Bacteria</taxon>
        <taxon>Pseudomonadati</taxon>
        <taxon>Pseudomonadota</taxon>
        <taxon>Alphaproteobacteria</taxon>
        <taxon>Rhodospirillales</taxon>
        <taxon>Rhodospirillaceae</taxon>
        <taxon>Candidatus Endolissoclinum</taxon>
    </lineage>
</organism>
<name>K7YLV6_9PROT</name>
<dbReference type="InterPro" id="IPR029064">
    <property type="entry name" value="Ribosomal_eL30-like_sf"/>
</dbReference>
<reference evidence="4 5" key="1">
    <citation type="journal article" date="2012" name="Proc. Natl. Acad. Sci. U.S.A.">
        <title>Genome streamlining and chemical defense in a coral reef symbiosis.</title>
        <authorList>
            <person name="Kwan J.C."/>
            <person name="Donia M.S."/>
            <person name="Han A.W."/>
            <person name="Hirose E."/>
            <person name="Haygood M.G."/>
            <person name="Schmidt E.W."/>
        </authorList>
    </citation>
    <scope>NUCLEOTIDE SEQUENCE [LARGE SCALE GENOMIC DNA]</scope>
    <source>
        <strain evidence="4 5">L2</strain>
    </source>
</reference>
<evidence type="ECO:0000259" key="3">
    <source>
        <dbReference type="SMART" id="SM00967"/>
    </source>
</evidence>
<dbReference type="GO" id="GO:0032259">
    <property type="term" value="P:methylation"/>
    <property type="evidence" value="ECO:0007669"/>
    <property type="project" value="UniProtKB-KW"/>
</dbReference>
<dbReference type="EMBL" id="CP003539">
    <property type="protein sequence ID" value="AFX98452.1"/>
    <property type="molecule type" value="Genomic_DNA"/>
</dbReference>